<dbReference type="Proteomes" id="UP000713904">
    <property type="component" value="Unassembled WGS sequence"/>
</dbReference>
<evidence type="ECO:0000256" key="1">
    <source>
        <dbReference type="SAM" id="Phobius"/>
    </source>
</evidence>
<dbReference type="InterPro" id="IPR036890">
    <property type="entry name" value="HATPase_C_sf"/>
</dbReference>
<sequence length="299" mass="35633">MIAVFFIPAKKYLGWMIVNFENEKIWFFASLFPLFFAFISRFLIFYEHKNAYIGRFFKIYTLVLFSSFCVILLLYIMFYLYVKNLVENKNLQEKTAYFDIQTEQFRQLQRYLQETSRLRHDFRHNIITISNLAKKNKFDDLKNYIYKYSKNIETPFLHYTSSFALNSILSHYKTLFYEYGIFTDFFVKLNNNIPIDDIDFCVLLGNLLENAMNALRNVHEDNKKITLKIGQTSENIIAIQINNTHTNKIIVKNNIFMSTTHDGMGQGLKSVRIIVEKYNGNMDINYDSKEFEVKILLKF</sequence>
<gene>
    <name evidence="3" type="ORF">HLB29_04630</name>
</gene>
<evidence type="ECO:0000313" key="3">
    <source>
        <dbReference type="EMBL" id="MBC2575965.1"/>
    </source>
</evidence>
<organism evidence="3 4">
    <name type="scientific">Peptostreptococcus canis</name>
    <dbReference type="NCBI Taxonomy" id="1159213"/>
    <lineage>
        <taxon>Bacteria</taxon>
        <taxon>Bacillati</taxon>
        <taxon>Bacillota</taxon>
        <taxon>Clostridia</taxon>
        <taxon>Peptostreptococcales</taxon>
        <taxon>Peptostreptococcaceae</taxon>
        <taxon>Peptostreptococcus</taxon>
    </lineage>
</organism>
<reference evidence="3 4" key="1">
    <citation type="submission" date="2020-05" db="EMBL/GenBank/DDBJ databases">
        <title>Draft genome of xy-202 and genomic insight in genome of the genus Peptostreptococcus.</title>
        <authorList>
            <person name="Zhang Z."/>
        </authorList>
    </citation>
    <scope>NUCLEOTIDE SEQUENCE [LARGE SCALE GENOMIC DNA]</scope>
    <source>
        <strain evidence="3 4">DSM 27025</strain>
    </source>
</reference>
<dbReference type="InterPro" id="IPR032834">
    <property type="entry name" value="NatK-like_C"/>
</dbReference>
<feature type="transmembrane region" description="Helical" evidence="1">
    <location>
        <begin position="25"/>
        <end position="44"/>
    </location>
</feature>
<proteinExistence type="predicted"/>
<feature type="domain" description="Sensor histidine kinase NatK-like C-terminal" evidence="2">
    <location>
        <begin position="198"/>
        <end position="297"/>
    </location>
</feature>
<dbReference type="CDD" id="cd16935">
    <property type="entry name" value="HATPase_AgrC-ComD-like"/>
    <property type="match status" value="1"/>
</dbReference>
<dbReference type="Pfam" id="PF14501">
    <property type="entry name" value="HATPase_c_5"/>
    <property type="match status" value="1"/>
</dbReference>
<keyword evidence="1" id="KW-0472">Membrane</keyword>
<accession>A0ABR6TKW5</accession>
<dbReference type="PANTHER" id="PTHR40448">
    <property type="entry name" value="TWO-COMPONENT SENSOR HISTIDINE KINASE"/>
    <property type="match status" value="1"/>
</dbReference>
<dbReference type="SUPFAM" id="SSF55874">
    <property type="entry name" value="ATPase domain of HSP90 chaperone/DNA topoisomerase II/histidine kinase"/>
    <property type="match status" value="1"/>
</dbReference>
<evidence type="ECO:0000313" key="4">
    <source>
        <dbReference type="Proteomes" id="UP000713904"/>
    </source>
</evidence>
<dbReference type="EMBL" id="JABGBW010000002">
    <property type="protein sequence ID" value="MBC2575965.1"/>
    <property type="molecule type" value="Genomic_DNA"/>
</dbReference>
<dbReference type="Gene3D" id="3.30.565.10">
    <property type="entry name" value="Histidine kinase-like ATPase, C-terminal domain"/>
    <property type="match status" value="1"/>
</dbReference>
<evidence type="ECO:0000259" key="2">
    <source>
        <dbReference type="Pfam" id="PF14501"/>
    </source>
</evidence>
<dbReference type="PANTHER" id="PTHR40448:SF1">
    <property type="entry name" value="TWO-COMPONENT SENSOR HISTIDINE KINASE"/>
    <property type="match status" value="1"/>
</dbReference>
<keyword evidence="1" id="KW-1133">Transmembrane helix</keyword>
<keyword evidence="1" id="KW-0812">Transmembrane</keyword>
<name>A0ABR6TKW5_9FIRM</name>
<keyword evidence="4" id="KW-1185">Reference proteome</keyword>
<comment type="caution">
    <text evidence="3">The sequence shown here is derived from an EMBL/GenBank/DDBJ whole genome shotgun (WGS) entry which is preliminary data.</text>
</comment>
<dbReference type="RefSeq" id="WP_185623979.1">
    <property type="nucleotide sequence ID" value="NZ_JABGBW010000002.1"/>
</dbReference>
<feature type="transmembrane region" description="Helical" evidence="1">
    <location>
        <begin position="56"/>
        <end position="82"/>
    </location>
</feature>
<protein>
    <submittedName>
        <fullName evidence="3">GHKL domain-containing protein</fullName>
    </submittedName>
</protein>